<dbReference type="GO" id="GO:0003682">
    <property type="term" value="F:chromatin binding"/>
    <property type="evidence" value="ECO:0007669"/>
    <property type="project" value="TreeGrafter"/>
</dbReference>
<feature type="compositionally biased region" description="Polar residues" evidence="1">
    <location>
        <begin position="1279"/>
        <end position="1316"/>
    </location>
</feature>
<evidence type="ECO:0000313" key="5">
    <source>
        <dbReference type="Proteomes" id="UP000694621"/>
    </source>
</evidence>
<feature type="compositionally biased region" description="Polar residues" evidence="1">
    <location>
        <begin position="785"/>
        <end position="816"/>
    </location>
</feature>
<feature type="domain" description="TASOR alpha/beta" evidence="2">
    <location>
        <begin position="979"/>
        <end position="1012"/>
    </location>
</feature>
<evidence type="ECO:0000259" key="2">
    <source>
        <dbReference type="Pfam" id="PF23314"/>
    </source>
</evidence>
<reference evidence="4" key="1">
    <citation type="submission" date="2025-08" db="UniProtKB">
        <authorList>
            <consortium name="Ensembl"/>
        </authorList>
    </citation>
    <scope>IDENTIFICATION</scope>
</reference>
<dbReference type="PANTHER" id="PTHR16207">
    <property type="entry name" value="SET DOMAIN-CONTAINING PROTEIN"/>
    <property type="match status" value="1"/>
</dbReference>
<dbReference type="Proteomes" id="UP000694621">
    <property type="component" value="Unplaced"/>
</dbReference>
<dbReference type="InterPro" id="IPR056242">
    <property type="entry name" value="PIN_TASOR"/>
</dbReference>
<dbReference type="Pfam" id="PF23314">
    <property type="entry name" value="TASOR_alpha-beta"/>
    <property type="match status" value="2"/>
</dbReference>
<dbReference type="GO" id="GO:0097355">
    <property type="term" value="P:protein localization to heterochromatin"/>
    <property type="evidence" value="ECO:0007669"/>
    <property type="project" value="TreeGrafter"/>
</dbReference>
<evidence type="ECO:0000259" key="3">
    <source>
        <dbReference type="Pfam" id="PF24630"/>
    </source>
</evidence>
<dbReference type="GO" id="GO:0045814">
    <property type="term" value="P:negative regulation of gene expression, epigenetic"/>
    <property type="evidence" value="ECO:0007669"/>
    <property type="project" value="InterPro"/>
</dbReference>
<dbReference type="InterPro" id="IPR056243">
    <property type="entry name" value="TASOR_ab_dom"/>
</dbReference>
<dbReference type="Pfam" id="PF24630">
    <property type="entry name" value="PIN_TASOR"/>
    <property type="match status" value="1"/>
</dbReference>
<protein>
    <submittedName>
        <fullName evidence="4">Transcription activation suppressor a</fullName>
    </submittedName>
</protein>
<proteinExistence type="predicted"/>
<feature type="region of interest" description="Disordered" evidence="1">
    <location>
        <begin position="781"/>
        <end position="816"/>
    </location>
</feature>
<dbReference type="InterPro" id="IPR046432">
    <property type="entry name" value="TASOR"/>
</dbReference>
<feature type="region of interest" description="Disordered" evidence="1">
    <location>
        <begin position="1383"/>
        <end position="1441"/>
    </location>
</feature>
<dbReference type="GO" id="GO:0000792">
    <property type="term" value="C:heterochromatin"/>
    <property type="evidence" value="ECO:0007669"/>
    <property type="project" value="TreeGrafter"/>
</dbReference>
<accession>A0A8B9JP37</accession>
<sequence length="1604" mass="175700">MKLDQVKGIISSSFFSWDLYSGSHEVFKRGLHCSLFEVVVEKSKSAENLTLLFQKLEEQGLVFVNSVNDSGFLFLLSSNQMSNSSERRSGWKKSCGQALFIYRHSRDVSQFSSKPPADGTSLLPVPQDPVMPHLDSFIPAFHYALSKVRSNPPSNLGSGVEQQAHDYLSSLREGKLVHRVRLDYDHKLDEREKLFPAPRQKYNWENYVRSYFFSPHLFTMPVEKAKNMVETLRYIPPESSSDMEAKGGIEPHQDPEKLKQLLKLIQLSKDQKVAKKKESDSEEGASESHGLKRKIEDEENELSPKCQKTSSLNNGKPGESKAVELQSCQSLADVLSSVGLHDTDLRKDKTEGALKVVKLLDKLTETTHDTDLRKDKAQGALVMKMLENLSKTLAGSALASAEGTNRVESTEDTEATLRDSMTKLGLPTNCDIDLRKRAADDGETQGKNDLEKTPGRVRAKREQVEAKEEETAGSLSSLEAFSPCSDTNGQQRGVNLLGEKSIPWVLIPITGLKTERYTRRRDDNLDDPRYLQSPTISTHTSPEKKDVSCSDQPDSSNVLTEPEAEAEMDMEMEVVEDQDTNLTDELKVSHSQEQRGTSHNAVDSIVDDQISGFSNEVEDLLREERVYYIPYSSSHAHRDPPRTPVPPFSEYVSHFYTPLPVHSYINSFRESVSAYIDPQLSKWESTTHPVSHVSSPAHSSVSSSAPDVLPSSPLVSAPLHSPSTVPVTSLALASSLVTTSSTSSTHTPIPSSSPAQAKQEQGGLPRLDVCKEVHQPALQDMQRANKGQRQAEQSSVRGRSLYQSHQSQGEPSNGSISSLTVEAQSRLVLGAGESAVNARPAIGSLAVDPAPADISSLLSQLQPEVISNLVKIIEGVQKNTVHFYTHSAEEESDVCWEIKEYLKRLGNSECDPQTFIEKKDNQDKLLIIIQNIDIAAHVHKVPVKDSPLYHLPVDYNVMPGTIKQIIFIYIYIFLILNLQIPALVSLKKLPSVSFAGVDTLDDIKNHTYNELFVSGGFIVSDEFVLNPDFIKQERLETLLQYLEELNTPESPWRWRVHCKTHKKVKEQSRCNSEALSILNLLAMYHKKQIVEFLSYHECDGQSRQAPDLDCLVKLQAQNIRQRHVIFLTERRFEMFPHYSSSGIVIANIDDILYSMASLIGEACDKIPSANLQSCPASPTLREEDMSLCSETDSTSTKLSNLTGGCTSFALDAESGLLSEPYSCAPDHAAVSKANEAAAAAVAASVPSPVTEAPQELDFEALKAAISLFRESKIQEHSSHGQLSQGTFSVNPHQSFLSQSEEVPSGSNSGTTITMEESLTEKLMTHQSSSSEAANMAQIGTEAKDEAEAKACSGTSAGLNDSEGNASTSTFSFSSNVQLACSQTSNRDQAIATTTTSSSSTTTASISKPQISPNLTSETPTDSTQENTVIKSTTEVSTSSSSITQSIKDTSIIATMANAKHNTNAGLLPVPGRMAAFSVNNALVGMDRMLLQSSSSTLWPQGSVGLNSPALSSQNAAIGLRSVTNSLSMVTHSGVRGLMPNNNVHMAWNSLAQGAAAASSVWGVQHSMVLGQVPRTQFLQNYAWQGNPAYQGNRYPPRRGGFGGW</sequence>
<feature type="compositionally biased region" description="Polar residues" evidence="1">
    <location>
        <begin position="549"/>
        <end position="559"/>
    </location>
</feature>
<feature type="domain" description="TASOR PIN" evidence="3">
    <location>
        <begin position="1016"/>
        <end position="1156"/>
    </location>
</feature>
<feature type="compositionally biased region" description="Low complexity" evidence="1">
    <location>
        <begin position="1389"/>
        <end position="1406"/>
    </location>
</feature>
<feature type="region of interest" description="Disordered" evidence="1">
    <location>
        <begin position="437"/>
        <end position="486"/>
    </location>
</feature>
<feature type="compositionally biased region" description="Low complexity" evidence="1">
    <location>
        <begin position="740"/>
        <end position="755"/>
    </location>
</feature>
<name>A0A8B9JP37_ASTMX</name>
<feature type="region of interest" description="Disordered" evidence="1">
    <location>
        <begin position="1276"/>
        <end position="1369"/>
    </location>
</feature>
<feature type="compositionally biased region" description="Polar residues" evidence="1">
    <location>
        <begin position="1352"/>
        <end position="1365"/>
    </location>
</feature>
<dbReference type="Ensembl" id="ENSAMXT00005027082.1">
    <property type="protein sequence ID" value="ENSAMXP00005024544.1"/>
    <property type="gene ID" value="ENSAMXG00005012464.1"/>
</dbReference>
<feature type="compositionally biased region" description="Low complexity" evidence="1">
    <location>
        <begin position="1427"/>
        <end position="1441"/>
    </location>
</feature>
<organism evidence="4 5">
    <name type="scientific">Astyanax mexicanus</name>
    <name type="common">Blind cave fish</name>
    <name type="synonym">Astyanax fasciatus mexicanus</name>
    <dbReference type="NCBI Taxonomy" id="7994"/>
    <lineage>
        <taxon>Eukaryota</taxon>
        <taxon>Metazoa</taxon>
        <taxon>Chordata</taxon>
        <taxon>Craniata</taxon>
        <taxon>Vertebrata</taxon>
        <taxon>Euteleostomi</taxon>
        <taxon>Actinopterygii</taxon>
        <taxon>Neopterygii</taxon>
        <taxon>Teleostei</taxon>
        <taxon>Ostariophysi</taxon>
        <taxon>Characiformes</taxon>
        <taxon>Characoidei</taxon>
        <taxon>Acestrorhamphidae</taxon>
        <taxon>Acestrorhamphinae</taxon>
        <taxon>Astyanax</taxon>
    </lineage>
</organism>
<evidence type="ECO:0000313" key="4">
    <source>
        <dbReference type="Ensembl" id="ENSAMXP00005024544.1"/>
    </source>
</evidence>
<dbReference type="PANTHER" id="PTHR16207:SF1">
    <property type="entry name" value="PROTEIN TASOR"/>
    <property type="match status" value="1"/>
</dbReference>
<evidence type="ECO:0000256" key="1">
    <source>
        <dbReference type="SAM" id="MobiDB-lite"/>
    </source>
</evidence>
<feature type="compositionally biased region" description="Polar residues" evidence="1">
    <location>
        <begin position="1407"/>
        <end position="1426"/>
    </location>
</feature>
<feature type="compositionally biased region" description="Basic and acidic residues" evidence="1">
    <location>
        <begin position="520"/>
        <end position="529"/>
    </location>
</feature>
<feature type="region of interest" description="Disordered" evidence="1">
    <location>
        <begin position="740"/>
        <end position="762"/>
    </location>
</feature>
<feature type="region of interest" description="Disordered" evidence="1">
    <location>
        <begin position="272"/>
        <end position="321"/>
    </location>
</feature>
<feature type="compositionally biased region" description="Basic and acidic residues" evidence="1">
    <location>
        <begin position="437"/>
        <end position="470"/>
    </location>
</feature>
<dbReference type="CDD" id="cd22569">
    <property type="entry name" value="TASOR_PBD"/>
    <property type="match status" value="1"/>
</dbReference>
<dbReference type="GO" id="GO:0005654">
    <property type="term" value="C:nucleoplasm"/>
    <property type="evidence" value="ECO:0007669"/>
    <property type="project" value="TreeGrafter"/>
</dbReference>
<feature type="region of interest" description="Disordered" evidence="1">
    <location>
        <begin position="687"/>
        <end position="710"/>
    </location>
</feature>
<feature type="region of interest" description="Disordered" evidence="1">
    <location>
        <begin position="520"/>
        <end position="564"/>
    </location>
</feature>
<feature type="domain" description="TASOR alpha/beta" evidence="2">
    <location>
        <begin position="878"/>
        <end position="942"/>
    </location>
</feature>
<feature type="compositionally biased region" description="Low complexity" evidence="1">
    <location>
        <begin position="689"/>
        <end position="710"/>
    </location>
</feature>
<feature type="compositionally biased region" description="Polar residues" evidence="1">
    <location>
        <begin position="473"/>
        <end position="486"/>
    </location>
</feature>